<dbReference type="RefSeq" id="WP_114290583.1">
    <property type="nucleotide sequence ID" value="NZ_CP081461.1"/>
</dbReference>
<gene>
    <name evidence="3" type="ORF">CBF32_13135</name>
</gene>
<dbReference type="PANTHER" id="PTHR33055:SF13">
    <property type="entry name" value="TRANSPOSASE"/>
    <property type="match status" value="1"/>
</dbReference>
<evidence type="ECO:0000313" key="3">
    <source>
        <dbReference type="EMBL" id="RST98181.1"/>
    </source>
</evidence>
<dbReference type="NCBIfam" id="NF033542">
    <property type="entry name" value="transpos_IS110"/>
    <property type="match status" value="1"/>
</dbReference>
<dbReference type="AlphaFoldDB" id="A0A369AJS1"/>
<sequence length="402" mass="45475">MFFVGIDIGKRNHEVALVDEKGSPIGKTLRITNTKKGSLELLNFFNKHDVNVDNAMIGMEATGHYWLAIYSFLNDLDFSVTAFNPIQSDVLRDFYIRKTKTDAIDAVLIAQVIRMDLPEKTSLPTEDIFRLKQLERFRYSLVDSSSDLKRKIITCLDQVFPEYEKIFSDIFGSSSTEILLNSPLPEDILQLDTELLIETIHLASKKRFGIERSEKKVMKLKELASNSFGISIAADVFKLEIQIMLEQIRLIERQIIQIESEIHEIIATQDNYLTTITGIGDITAAVIMGEIGDINRFKKPSQLLAFAGLDASVHQSGDFTGTKNKLSKRGSPYLRRAIWQAAFIAAFHDPALSIYYQKLKQRGKSHGTAVGAVSRKMVNIIFAVWTQNKPYEVHLPKNIDVN</sequence>
<dbReference type="GO" id="GO:0006313">
    <property type="term" value="P:DNA transposition"/>
    <property type="evidence" value="ECO:0007669"/>
    <property type="project" value="InterPro"/>
</dbReference>
<dbReference type="InterPro" id="IPR002525">
    <property type="entry name" value="Transp_IS110-like_N"/>
</dbReference>
<dbReference type="InterPro" id="IPR003346">
    <property type="entry name" value="Transposase_20"/>
</dbReference>
<dbReference type="Pfam" id="PF02371">
    <property type="entry name" value="Transposase_20"/>
    <property type="match status" value="1"/>
</dbReference>
<accession>A0A369AJS1</accession>
<dbReference type="Pfam" id="PF01548">
    <property type="entry name" value="DEDD_Tnp_IS110"/>
    <property type="match status" value="1"/>
</dbReference>
<dbReference type="Proteomes" id="UP000288197">
    <property type="component" value="Unassembled WGS sequence"/>
</dbReference>
<evidence type="ECO:0000313" key="4">
    <source>
        <dbReference type="Proteomes" id="UP000288197"/>
    </source>
</evidence>
<dbReference type="InterPro" id="IPR047650">
    <property type="entry name" value="Transpos_IS110"/>
</dbReference>
<feature type="domain" description="Transposase IS116/IS110/IS902 C-terminal" evidence="2">
    <location>
        <begin position="271"/>
        <end position="357"/>
    </location>
</feature>
<dbReference type="OrthoDB" id="9790935at2"/>
<evidence type="ECO:0000259" key="2">
    <source>
        <dbReference type="Pfam" id="PF02371"/>
    </source>
</evidence>
<dbReference type="EMBL" id="NGJX01000027">
    <property type="protein sequence ID" value="RST98181.1"/>
    <property type="molecule type" value="Genomic_DNA"/>
</dbReference>
<protein>
    <submittedName>
        <fullName evidence="3">IS110 family transposase</fullName>
    </submittedName>
</protein>
<organism evidence="3 4">
    <name type="scientific">Vagococcus fluvialis</name>
    <dbReference type="NCBI Taxonomy" id="2738"/>
    <lineage>
        <taxon>Bacteria</taxon>
        <taxon>Bacillati</taxon>
        <taxon>Bacillota</taxon>
        <taxon>Bacilli</taxon>
        <taxon>Lactobacillales</taxon>
        <taxon>Enterococcaceae</taxon>
        <taxon>Vagococcus</taxon>
    </lineage>
</organism>
<dbReference type="PANTHER" id="PTHR33055">
    <property type="entry name" value="TRANSPOSASE FOR INSERTION SEQUENCE ELEMENT IS1111A"/>
    <property type="match status" value="1"/>
</dbReference>
<dbReference type="GO" id="GO:0004803">
    <property type="term" value="F:transposase activity"/>
    <property type="evidence" value="ECO:0007669"/>
    <property type="project" value="InterPro"/>
</dbReference>
<name>A0A369AJS1_9ENTE</name>
<dbReference type="GO" id="GO:0003677">
    <property type="term" value="F:DNA binding"/>
    <property type="evidence" value="ECO:0007669"/>
    <property type="project" value="InterPro"/>
</dbReference>
<evidence type="ECO:0000259" key="1">
    <source>
        <dbReference type="Pfam" id="PF01548"/>
    </source>
</evidence>
<feature type="domain" description="Transposase IS110-like N-terminal" evidence="1">
    <location>
        <begin position="4"/>
        <end position="161"/>
    </location>
</feature>
<dbReference type="GeneID" id="63147603"/>
<proteinExistence type="predicted"/>
<keyword evidence="4" id="KW-1185">Reference proteome</keyword>
<reference evidence="3 4" key="1">
    <citation type="submission" date="2017-05" db="EMBL/GenBank/DDBJ databases">
        <title>Vagococcus spp. assemblies.</title>
        <authorList>
            <person name="Gulvik C.A."/>
        </authorList>
    </citation>
    <scope>NUCLEOTIDE SEQUENCE [LARGE SCALE GENOMIC DNA]</scope>
    <source>
        <strain evidence="3 4">NCFB 2497</strain>
    </source>
</reference>
<comment type="caution">
    <text evidence="3">The sequence shown here is derived from an EMBL/GenBank/DDBJ whole genome shotgun (WGS) entry which is preliminary data.</text>
</comment>